<dbReference type="InterPro" id="IPR036844">
    <property type="entry name" value="Hint_dom_sf"/>
</dbReference>
<dbReference type="Pfam" id="PF13403">
    <property type="entry name" value="Hint_2"/>
    <property type="match status" value="1"/>
</dbReference>
<feature type="domain" description="Hedgehog/Intein (Hint)" evidence="1">
    <location>
        <begin position="124"/>
        <end position="265"/>
    </location>
</feature>
<dbReference type="AlphaFoldDB" id="A0A291M2G0"/>
<dbReference type="RefSeq" id="WP_088662730.1">
    <property type="nucleotide sequence ID" value="NZ_CP021404.1"/>
</dbReference>
<reference evidence="2 3" key="1">
    <citation type="submission" date="2017-05" db="EMBL/GenBank/DDBJ databases">
        <title>Comparative genomic and metabolic analysis of manganese-oxidizing mechanisms in Celeribater manganoxidans DY25T: its adaption to the environment of polymetallic nodule.</title>
        <authorList>
            <person name="Wang X."/>
        </authorList>
    </citation>
    <scope>NUCLEOTIDE SEQUENCE [LARGE SCALE GENOMIC DNA]</scope>
    <source>
        <strain evidence="2 3">DY25</strain>
    </source>
</reference>
<dbReference type="InterPro" id="IPR028992">
    <property type="entry name" value="Hedgehog/Intein_dom"/>
</dbReference>
<dbReference type="KEGG" id="cmag:CBW24_14440"/>
<evidence type="ECO:0000313" key="2">
    <source>
        <dbReference type="EMBL" id="ATI43084.1"/>
    </source>
</evidence>
<dbReference type="EMBL" id="CP021404">
    <property type="protein sequence ID" value="ATI43084.1"/>
    <property type="molecule type" value="Genomic_DNA"/>
</dbReference>
<sequence length="311" mass="33789">MTSSSTTFTAASGYLQYDGPLRFHPDSDLGDFSLTFDDGDLSQAETVSLDGGTSYTPFEIISSGTTSPKSNNNFYKNFDEFSSGEPPYYVVIAIGDQQYILFPDDPAAMGDLDGNVQLDEAEPICFVAGTLILTAQGERPIETLVAGDMVVTRDHGLAPLRWIGMRRMAVTPAIAPIRITAGALGPNMPEQDLSVSPQHRVLLRGARAEMLFGAPEVLVAARHLVDDARVVRDTGARQVTYVHLMFDAHEVIYTQGLQSESLQAGPVGLASLEPEHRAEVLAIFPELEQQSGTRPAVRPELKRREAALLVR</sequence>
<gene>
    <name evidence="2" type="ORF">CBW24_14440</name>
</gene>
<dbReference type="Proteomes" id="UP000219050">
    <property type="component" value="Chromosome"/>
</dbReference>
<dbReference type="Gene3D" id="2.170.16.10">
    <property type="entry name" value="Hedgehog/Intein (Hint) domain"/>
    <property type="match status" value="1"/>
</dbReference>
<name>A0A291M2G0_9RHOB</name>
<proteinExistence type="predicted"/>
<keyword evidence="3" id="KW-1185">Reference proteome</keyword>
<accession>A0A291M2G0</accession>
<dbReference type="SUPFAM" id="SSF51294">
    <property type="entry name" value="Hedgehog/intein (Hint) domain"/>
    <property type="match status" value="1"/>
</dbReference>
<evidence type="ECO:0000313" key="3">
    <source>
        <dbReference type="Proteomes" id="UP000219050"/>
    </source>
</evidence>
<evidence type="ECO:0000259" key="1">
    <source>
        <dbReference type="Pfam" id="PF13403"/>
    </source>
</evidence>
<organism evidence="2 3">
    <name type="scientific">Pacificitalea manganoxidans</name>
    <dbReference type="NCBI Taxonomy" id="1411902"/>
    <lineage>
        <taxon>Bacteria</taxon>
        <taxon>Pseudomonadati</taxon>
        <taxon>Pseudomonadota</taxon>
        <taxon>Alphaproteobacteria</taxon>
        <taxon>Rhodobacterales</taxon>
        <taxon>Paracoccaceae</taxon>
        <taxon>Pacificitalea</taxon>
    </lineage>
</organism>
<dbReference type="OrthoDB" id="6305173at2"/>
<protein>
    <recommendedName>
        <fullName evidence="1">Hedgehog/Intein (Hint) domain-containing protein</fullName>
    </recommendedName>
</protein>